<dbReference type="CDD" id="cd07823">
    <property type="entry name" value="SRPBCC_5"/>
    <property type="match status" value="1"/>
</dbReference>
<evidence type="ECO:0008006" key="3">
    <source>
        <dbReference type="Google" id="ProtNLM"/>
    </source>
</evidence>
<dbReference type="PANTHER" id="PTHR38588">
    <property type="entry name" value="BLL0334 PROTEIN"/>
    <property type="match status" value="1"/>
</dbReference>
<proteinExistence type="predicted"/>
<dbReference type="PANTHER" id="PTHR38588:SF1">
    <property type="entry name" value="BLL0334 PROTEIN"/>
    <property type="match status" value="1"/>
</dbReference>
<dbReference type="InterPro" id="IPR010419">
    <property type="entry name" value="CO_DH_gsu"/>
</dbReference>
<dbReference type="SUPFAM" id="SSF55961">
    <property type="entry name" value="Bet v1-like"/>
    <property type="match status" value="1"/>
</dbReference>
<reference evidence="2" key="1">
    <citation type="submission" date="2020-02" db="EMBL/GenBank/DDBJ databases">
        <authorList>
            <person name="Meier V. D."/>
        </authorList>
    </citation>
    <scope>NUCLEOTIDE SEQUENCE</scope>
    <source>
        <strain evidence="2">AVDCRST_MAG85</strain>
    </source>
</reference>
<dbReference type="Gene3D" id="3.30.530.20">
    <property type="match status" value="1"/>
</dbReference>
<feature type="compositionally biased region" description="Pro residues" evidence="1">
    <location>
        <begin position="193"/>
        <end position="206"/>
    </location>
</feature>
<dbReference type="InterPro" id="IPR023393">
    <property type="entry name" value="START-like_dom_sf"/>
</dbReference>
<dbReference type="Pfam" id="PF06240">
    <property type="entry name" value="COXG"/>
    <property type="match status" value="1"/>
</dbReference>
<name>A0A6J4TB65_9ACTN</name>
<gene>
    <name evidence="2" type="ORF">AVDCRST_MAG85-2721</name>
</gene>
<sequence length="236" mass="24758">MKLEQSFEVDAPLDAVWAALIDVQRVAPCLPGAEVTEAGEDGTYTGTFSVKLGPATASYRGTLKIEEVDEAAHTVTMRASGTDKRGQGGAKALMHSTVRERDGGGVHVDVDTDFSITGRLASFSRGGMIQDISNRLLNEFASCLQETLATEQTVEPSAPAPAPVEPAPAEGAGGGAPAPASPAHEPLEEREQPQPPSQPRPAPRAPAKPISGFGLVLGALMDRLRRLFGRTPRSGR</sequence>
<evidence type="ECO:0000313" key="2">
    <source>
        <dbReference type="EMBL" id="CAA9517794.1"/>
    </source>
</evidence>
<accession>A0A6J4TB65</accession>
<organism evidence="2">
    <name type="scientific">uncultured Solirubrobacteraceae bacterium</name>
    <dbReference type="NCBI Taxonomy" id="1162706"/>
    <lineage>
        <taxon>Bacteria</taxon>
        <taxon>Bacillati</taxon>
        <taxon>Actinomycetota</taxon>
        <taxon>Thermoleophilia</taxon>
        <taxon>Solirubrobacterales</taxon>
        <taxon>Solirubrobacteraceae</taxon>
        <taxon>environmental samples</taxon>
    </lineage>
</organism>
<protein>
    <recommendedName>
        <fullName evidence="3">Carbon monoxide oxidation accessory protein CoxG</fullName>
    </recommendedName>
</protein>
<dbReference type="AlphaFoldDB" id="A0A6J4TB65"/>
<dbReference type="EMBL" id="CADCVT010000298">
    <property type="protein sequence ID" value="CAA9517794.1"/>
    <property type="molecule type" value="Genomic_DNA"/>
</dbReference>
<evidence type="ECO:0000256" key="1">
    <source>
        <dbReference type="SAM" id="MobiDB-lite"/>
    </source>
</evidence>
<feature type="region of interest" description="Disordered" evidence="1">
    <location>
        <begin position="151"/>
        <end position="210"/>
    </location>
</feature>